<keyword evidence="2" id="KW-0645">Protease</keyword>
<sequence length="736" mass="83030">MFGLLVSAAAAPPPAALPDCQTPTCIEAAKTITDYVDFNVNPCDNFFQYSCVGTLDNIADENFNALRDVYEGDYYDLINNIPWDMSAFNTADLDQAQMDRQNFEKVQSYYKQCMDTNAIDAQGPTPVYPQLAKLQAAIPNQLDLESLTDARVEMLRQAVVNFFDNGIYPDDKQPDVYAISVSQPKLTLPKGFYKDPEPLQIYHQAIVDLLQVTLGNDNTDTLQELRSQKAAENKLKLLSPEERNAMADGVIEVEKFLASISLEEADLMDPVALYNPVPVGELQTKYPFINWERFLRAMVEEGTPLPEYIIVNTPTFFDSLTYWLAPFGVSDTKYPSLQAFKDFMFFKTLIRWNYALDTASRNAWKPVGIKMLKGTTEFYPRHMLCINYADDALGMIQGRYFVMKKFGGKQERAKLSATIDIIRETLLNLLAGSSWLDKPTLQVAIDKANKIEARVAYNILSPDERLPEALQKYYNTLIVSENSYMETELSYVDWRINLGRQKIGHPVDKDHWSSTPLTVNAYYDQVLNQITILAGIAQAPVYYSDAPDYLKYGALGFLVGHELTHAFDSAGRQYNADGKLENWWSPETAKHFNEMAQCITDQYGNFTFKGPDGKDTHLDGKLSLTENIADNGGFAITYQAFQQVWNNGPLANEHPSKQEKLPGIDLTPEQLFFVNYGVLWCGVLQPEYAAVLVTTDPHSIEEFRITGVVQNSPDFAKAFQCPVGSPMNPKKKCTVW</sequence>
<comment type="cofactor">
    <cofactor evidence="1">
        <name>Zn(2+)</name>
        <dbReference type="ChEBI" id="CHEBI:29105"/>
    </cofactor>
</comment>
<evidence type="ECO:0000256" key="1">
    <source>
        <dbReference type="ARBA" id="ARBA00001947"/>
    </source>
</evidence>
<feature type="domain" description="Peptidase M13 N-terminal" evidence="9">
    <location>
        <begin position="42"/>
        <end position="457"/>
    </location>
</feature>
<evidence type="ECO:0000256" key="6">
    <source>
        <dbReference type="ARBA" id="ARBA00023049"/>
    </source>
</evidence>
<evidence type="ECO:0000256" key="3">
    <source>
        <dbReference type="ARBA" id="ARBA00022723"/>
    </source>
</evidence>
<dbReference type="Gene3D" id="1.10.1380.10">
    <property type="entry name" value="Neutral endopeptidase , domain2"/>
    <property type="match status" value="1"/>
</dbReference>
<keyword evidence="6" id="KW-0482">Metalloprotease</keyword>
<organism evidence="10 11">
    <name type="scientific">Phascolomyces articulosus</name>
    <dbReference type="NCBI Taxonomy" id="60185"/>
    <lineage>
        <taxon>Eukaryota</taxon>
        <taxon>Fungi</taxon>
        <taxon>Fungi incertae sedis</taxon>
        <taxon>Mucoromycota</taxon>
        <taxon>Mucoromycotina</taxon>
        <taxon>Mucoromycetes</taxon>
        <taxon>Mucorales</taxon>
        <taxon>Lichtheimiaceae</taxon>
        <taxon>Phascolomyces</taxon>
    </lineage>
</organism>
<feature type="domain" description="Peptidase M13 C-terminal" evidence="8">
    <location>
        <begin position="520"/>
        <end position="735"/>
    </location>
</feature>
<keyword evidence="7" id="KW-0732">Signal</keyword>
<evidence type="ECO:0000256" key="7">
    <source>
        <dbReference type="SAM" id="SignalP"/>
    </source>
</evidence>
<keyword evidence="11" id="KW-1185">Reference proteome</keyword>
<dbReference type="Proteomes" id="UP001209540">
    <property type="component" value="Unassembled WGS sequence"/>
</dbReference>
<gene>
    <name evidence="10" type="ORF">BDA99DRAFT_488321</name>
</gene>
<dbReference type="InterPro" id="IPR008753">
    <property type="entry name" value="Peptidase_M13_N"/>
</dbReference>
<keyword evidence="3" id="KW-0479">Metal-binding</keyword>
<evidence type="ECO:0000256" key="5">
    <source>
        <dbReference type="ARBA" id="ARBA00022833"/>
    </source>
</evidence>
<dbReference type="GO" id="GO:0005886">
    <property type="term" value="C:plasma membrane"/>
    <property type="evidence" value="ECO:0007669"/>
    <property type="project" value="TreeGrafter"/>
</dbReference>
<dbReference type="AlphaFoldDB" id="A0AAD5K0L7"/>
<dbReference type="SUPFAM" id="SSF55486">
    <property type="entry name" value="Metalloproteases ('zincins'), catalytic domain"/>
    <property type="match status" value="1"/>
</dbReference>
<dbReference type="PROSITE" id="PS51885">
    <property type="entry name" value="NEPRILYSIN"/>
    <property type="match status" value="1"/>
</dbReference>
<proteinExistence type="predicted"/>
<dbReference type="CDD" id="cd08662">
    <property type="entry name" value="M13"/>
    <property type="match status" value="1"/>
</dbReference>
<dbReference type="InterPro" id="IPR024079">
    <property type="entry name" value="MetalloPept_cat_dom_sf"/>
</dbReference>
<dbReference type="EMBL" id="JAIXMP010000035">
    <property type="protein sequence ID" value="KAI9249465.1"/>
    <property type="molecule type" value="Genomic_DNA"/>
</dbReference>
<dbReference type="InterPro" id="IPR042089">
    <property type="entry name" value="Peptidase_M13_dom_2"/>
</dbReference>
<feature type="chain" id="PRO_5041960974" evidence="7">
    <location>
        <begin position="17"/>
        <end position="736"/>
    </location>
</feature>
<comment type="caution">
    <text evidence="10">The sequence shown here is derived from an EMBL/GenBank/DDBJ whole genome shotgun (WGS) entry which is preliminary data.</text>
</comment>
<keyword evidence="5" id="KW-0862">Zinc</keyword>
<dbReference type="InterPro" id="IPR018497">
    <property type="entry name" value="Peptidase_M13_C"/>
</dbReference>
<evidence type="ECO:0000259" key="8">
    <source>
        <dbReference type="Pfam" id="PF01431"/>
    </source>
</evidence>
<protein>
    <submittedName>
        <fullName evidence="10">Uncharacterized protein</fullName>
    </submittedName>
</protein>
<dbReference type="GO" id="GO:0016485">
    <property type="term" value="P:protein processing"/>
    <property type="evidence" value="ECO:0007669"/>
    <property type="project" value="TreeGrafter"/>
</dbReference>
<reference evidence="10" key="1">
    <citation type="journal article" date="2022" name="IScience">
        <title>Evolution of zygomycete secretomes and the origins of terrestrial fungal ecologies.</title>
        <authorList>
            <person name="Chang Y."/>
            <person name="Wang Y."/>
            <person name="Mondo S."/>
            <person name="Ahrendt S."/>
            <person name="Andreopoulos W."/>
            <person name="Barry K."/>
            <person name="Beard J."/>
            <person name="Benny G.L."/>
            <person name="Blankenship S."/>
            <person name="Bonito G."/>
            <person name="Cuomo C."/>
            <person name="Desiro A."/>
            <person name="Gervers K.A."/>
            <person name="Hundley H."/>
            <person name="Kuo A."/>
            <person name="LaButti K."/>
            <person name="Lang B.F."/>
            <person name="Lipzen A."/>
            <person name="O'Donnell K."/>
            <person name="Pangilinan J."/>
            <person name="Reynolds N."/>
            <person name="Sandor L."/>
            <person name="Smith M.E."/>
            <person name="Tsang A."/>
            <person name="Grigoriev I.V."/>
            <person name="Stajich J.E."/>
            <person name="Spatafora J.W."/>
        </authorList>
    </citation>
    <scope>NUCLEOTIDE SEQUENCE</scope>
    <source>
        <strain evidence="10">RSA 2281</strain>
    </source>
</reference>
<name>A0AAD5K0L7_9FUNG</name>
<evidence type="ECO:0000259" key="9">
    <source>
        <dbReference type="Pfam" id="PF05649"/>
    </source>
</evidence>
<evidence type="ECO:0000256" key="4">
    <source>
        <dbReference type="ARBA" id="ARBA00022801"/>
    </source>
</evidence>
<accession>A0AAD5K0L7</accession>
<dbReference type="PANTHER" id="PTHR11733">
    <property type="entry name" value="ZINC METALLOPROTEASE FAMILY M13 NEPRILYSIN-RELATED"/>
    <property type="match status" value="1"/>
</dbReference>
<dbReference type="Pfam" id="PF05649">
    <property type="entry name" value="Peptidase_M13_N"/>
    <property type="match status" value="1"/>
</dbReference>
<keyword evidence="4" id="KW-0378">Hydrolase</keyword>
<dbReference type="PANTHER" id="PTHR11733:SF208">
    <property type="entry name" value="PEPTIDASE M13 C-TERMINAL DOMAIN-CONTAINING PROTEIN"/>
    <property type="match status" value="1"/>
</dbReference>
<dbReference type="Pfam" id="PF01431">
    <property type="entry name" value="Peptidase_M13"/>
    <property type="match status" value="1"/>
</dbReference>
<dbReference type="Gene3D" id="3.40.390.10">
    <property type="entry name" value="Collagenase (Catalytic Domain)"/>
    <property type="match status" value="1"/>
</dbReference>
<dbReference type="GO" id="GO:0046872">
    <property type="term" value="F:metal ion binding"/>
    <property type="evidence" value="ECO:0007669"/>
    <property type="project" value="UniProtKB-KW"/>
</dbReference>
<dbReference type="PRINTS" id="PR00786">
    <property type="entry name" value="NEPRILYSIN"/>
</dbReference>
<dbReference type="InterPro" id="IPR000718">
    <property type="entry name" value="Peptidase_M13"/>
</dbReference>
<reference evidence="10" key="2">
    <citation type="submission" date="2023-02" db="EMBL/GenBank/DDBJ databases">
        <authorList>
            <consortium name="DOE Joint Genome Institute"/>
            <person name="Mondo S.J."/>
            <person name="Chang Y."/>
            <person name="Wang Y."/>
            <person name="Ahrendt S."/>
            <person name="Andreopoulos W."/>
            <person name="Barry K."/>
            <person name="Beard J."/>
            <person name="Benny G.L."/>
            <person name="Blankenship S."/>
            <person name="Bonito G."/>
            <person name="Cuomo C."/>
            <person name="Desiro A."/>
            <person name="Gervers K.A."/>
            <person name="Hundley H."/>
            <person name="Kuo A."/>
            <person name="LaButti K."/>
            <person name="Lang B.F."/>
            <person name="Lipzen A."/>
            <person name="O'Donnell K."/>
            <person name="Pangilinan J."/>
            <person name="Reynolds N."/>
            <person name="Sandor L."/>
            <person name="Smith M.W."/>
            <person name="Tsang A."/>
            <person name="Grigoriev I.V."/>
            <person name="Stajich J.E."/>
            <person name="Spatafora J.W."/>
        </authorList>
    </citation>
    <scope>NUCLEOTIDE SEQUENCE</scope>
    <source>
        <strain evidence="10">RSA 2281</strain>
    </source>
</reference>
<evidence type="ECO:0000313" key="10">
    <source>
        <dbReference type="EMBL" id="KAI9249465.1"/>
    </source>
</evidence>
<evidence type="ECO:0000256" key="2">
    <source>
        <dbReference type="ARBA" id="ARBA00022670"/>
    </source>
</evidence>
<evidence type="ECO:0000313" key="11">
    <source>
        <dbReference type="Proteomes" id="UP001209540"/>
    </source>
</evidence>
<feature type="signal peptide" evidence="7">
    <location>
        <begin position="1"/>
        <end position="16"/>
    </location>
</feature>
<dbReference type="GO" id="GO:0004222">
    <property type="term" value="F:metalloendopeptidase activity"/>
    <property type="evidence" value="ECO:0007669"/>
    <property type="project" value="InterPro"/>
</dbReference>